<dbReference type="InterPro" id="IPR043138">
    <property type="entry name" value="GGT_lsub"/>
</dbReference>
<proteinExistence type="predicted"/>
<dbReference type="InterPro" id="IPR029055">
    <property type="entry name" value="Ntn_hydrolases_N"/>
</dbReference>
<comment type="caution">
    <text evidence="2">The sequence shown here is derived from an EMBL/GenBank/DDBJ whole genome shotgun (WGS) entry which is preliminary data.</text>
</comment>
<dbReference type="InterPro" id="IPR052896">
    <property type="entry name" value="GGT-like_enzyme"/>
</dbReference>
<dbReference type="Gene3D" id="3.60.20.40">
    <property type="match status" value="1"/>
</dbReference>
<feature type="chain" id="PRO_5016654048" evidence="1">
    <location>
        <begin position="26"/>
        <end position="533"/>
    </location>
</feature>
<dbReference type="GO" id="GO:0016787">
    <property type="term" value="F:hydrolase activity"/>
    <property type="evidence" value="ECO:0007669"/>
    <property type="project" value="UniProtKB-KW"/>
</dbReference>
<protein>
    <submittedName>
        <fullName evidence="2">Gamma-glutamyltranspeptidase/glutathione hydrolase</fullName>
    </submittedName>
</protein>
<evidence type="ECO:0000256" key="1">
    <source>
        <dbReference type="SAM" id="SignalP"/>
    </source>
</evidence>
<organism evidence="2 3">
    <name type="scientific">Pseudorhodoferax soli</name>
    <dbReference type="NCBI Taxonomy" id="545864"/>
    <lineage>
        <taxon>Bacteria</taxon>
        <taxon>Pseudomonadati</taxon>
        <taxon>Pseudomonadota</taxon>
        <taxon>Betaproteobacteria</taxon>
        <taxon>Burkholderiales</taxon>
        <taxon>Comamonadaceae</taxon>
    </lineage>
</organism>
<dbReference type="RefSeq" id="WP_245965650.1">
    <property type="nucleotide sequence ID" value="NZ_QPJK01000002.1"/>
</dbReference>
<keyword evidence="2" id="KW-0378">Hydrolase</keyword>
<reference evidence="2 3" key="1">
    <citation type="submission" date="2018-07" db="EMBL/GenBank/DDBJ databases">
        <title>Genomic Encyclopedia of Type Strains, Phase IV (KMG-IV): sequencing the most valuable type-strain genomes for metagenomic binning, comparative biology and taxonomic classification.</title>
        <authorList>
            <person name="Goeker M."/>
        </authorList>
    </citation>
    <scope>NUCLEOTIDE SEQUENCE [LARGE SCALE GENOMIC DNA]</scope>
    <source>
        <strain evidence="2 3">DSM 21634</strain>
    </source>
</reference>
<dbReference type="EMBL" id="QPJK01000002">
    <property type="protein sequence ID" value="RCW74529.1"/>
    <property type="molecule type" value="Genomic_DNA"/>
</dbReference>
<feature type="signal peptide" evidence="1">
    <location>
        <begin position="1"/>
        <end position="25"/>
    </location>
</feature>
<accession>A0A368Y477</accession>
<gene>
    <name evidence="2" type="ORF">DES41_102852</name>
</gene>
<name>A0A368Y477_9BURK</name>
<sequence>MTQPVRGRRGMAVAPHALASQSALAVLREGGNAVEAMVAAAATIAVAYPHMNGIGGDSFWLVGMPGASGTEVVGIDACGASAAAVRREDYAGRPAIPFRGGTAAITVAGTLSGWDQALALSRTRLGGRMPLDRLLADAIDGARHGVPVTVSQHRNSAAKQAELQAIPGFAETFLPGGGAPAVGSLFRQPRLAATFEHLARAGLDDFYRGDLARSLARDLQAVGSPLALDDLAQHRALLRQPLQLAHRAGTVYNMPPPTQGLVSLIILGLMDRLGVERFDHLGADYVHAAAESVKQAFSVRDGHITDPGCMTVDPASFLQPAALDAMAARIDMGRAAAWGQGKGPADTIWMGVVDGQGNAVSMIQSIYHEFGSGVVLQGSGVNWQNRGASFSLDPGHINTLAPRKKPFHTLNPALALLNDGRTMVYGNMGGDGQPQSQSAVFTRCVVHGLDPQAAIAAPRWLLGRTWGQSSDSLKLESRFPDATVQELRARGHAVEVLGAFDETFGHAGCILRDAAGTCTGGFDPRSDGSVAAY</sequence>
<dbReference type="InterPro" id="IPR043137">
    <property type="entry name" value="GGT_ssub_C"/>
</dbReference>
<dbReference type="SUPFAM" id="SSF56235">
    <property type="entry name" value="N-terminal nucleophile aminohydrolases (Ntn hydrolases)"/>
    <property type="match status" value="1"/>
</dbReference>
<dbReference type="Proteomes" id="UP000252884">
    <property type="component" value="Unassembled WGS sequence"/>
</dbReference>
<dbReference type="PANTHER" id="PTHR43881:SF5">
    <property type="entry name" value="GAMMA-GLUTAMYLTRANSPEPTIDASE"/>
    <property type="match status" value="1"/>
</dbReference>
<keyword evidence="3" id="KW-1185">Reference proteome</keyword>
<dbReference type="PRINTS" id="PR01210">
    <property type="entry name" value="GGTRANSPTASE"/>
</dbReference>
<dbReference type="PANTHER" id="PTHR43881">
    <property type="entry name" value="GAMMA-GLUTAMYLTRANSPEPTIDASE (AFU_ORTHOLOGUE AFUA_4G13580)"/>
    <property type="match status" value="1"/>
</dbReference>
<dbReference type="Pfam" id="PF01019">
    <property type="entry name" value="G_glu_transpept"/>
    <property type="match status" value="1"/>
</dbReference>
<dbReference type="Gene3D" id="1.10.246.130">
    <property type="match status" value="1"/>
</dbReference>
<dbReference type="AlphaFoldDB" id="A0A368Y477"/>
<evidence type="ECO:0000313" key="3">
    <source>
        <dbReference type="Proteomes" id="UP000252884"/>
    </source>
</evidence>
<evidence type="ECO:0000313" key="2">
    <source>
        <dbReference type="EMBL" id="RCW74529.1"/>
    </source>
</evidence>
<keyword evidence="1" id="KW-0732">Signal</keyword>